<evidence type="ECO:0000256" key="9">
    <source>
        <dbReference type="SAM" id="Phobius"/>
    </source>
</evidence>
<evidence type="ECO:0000256" key="4">
    <source>
        <dbReference type="ARBA" id="ARBA00022676"/>
    </source>
</evidence>
<sequence>MVLACSFFVKLSEKGFSFVTIADAICWTVVLIVAIQTCFALTFAAILFRNKPTLDTDYTPLAAIVLCLRGADPFLRQCITRLLDQDYPDYELHVVVDSHQDPSQQILREFESNPRLSVSVLEHPAETCSLKCSSLVQAIGELDPSFEIIALCDADCVPHRTWLAELVVPLACSEVGATTGNRWYDPPDAAGASLLRYLWNVPASVNMILLKIAWGGSLAIRRRVLLETGLLEKWSYALCEDTMLYRVLRRHGYRQVFVPSVMMVNRESCTLGDLMKWIPRQLLTAKLYHPSWPATVGYGILSFIVPLLAAGLAFVGWMRSDMASIRMALLVFAGFELSNVLLVALCQWSVCRQLSNEEAKPRWFGFRREAKEFLPYDGLPSPLKVTTDTDFRQTNGKLAAAVRVTSLLMLPIWIVFAQLLAPLSFLRCFLITNITWRGIDYRIRGRKIKRGKYVAFGEPMKQTNSL</sequence>
<proteinExistence type="predicted"/>
<name>A0A5C6D819_9BACT</name>
<dbReference type="AlphaFoldDB" id="A0A5C6D819"/>
<dbReference type="EMBL" id="SJPV01000014">
    <property type="protein sequence ID" value="TWU31994.1"/>
    <property type="molecule type" value="Genomic_DNA"/>
</dbReference>
<evidence type="ECO:0000256" key="1">
    <source>
        <dbReference type="ARBA" id="ARBA00004141"/>
    </source>
</evidence>
<dbReference type="Pfam" id="PF13641">
    <property type="entry name" value="Glyco_tranf_2_3"/>
    <property type="match status" value="1"/>
</dbReference>
<dbReference type="InterPro" id="IPR025993">
    <property type="entry name" value="Ceramide_glucosylTrfase"/>
</dbReference>
<dbReference type="SUPFAM" id="SSF53448">
    <property type="entry name" value="Nucleotide-diphospho-sugar transferases"/>
    <property type="match status" value="1"/>
</dbReference>
<keyword evidence="5 10" id="KW-0808">Transferase</keyword>
<keyword evidence="4" id="KW-0328">Glycosyltransferase</keyword>
<keyword evidence="11" id="KW-1185">Reference proteome</keyword>
<dbReference type="PANTHER" id="PTHR12726">
    <property type="entry name" value="CERAMIDE GLUCOSYLTRANSFERASE"/>
    <property type="match status" value="1"/>
</dbReference>
<keyword evidence="7 9" id="KW-1133">Transmembrane helix</keyword>
<feature type="transmembrane region" description="Helical" evidence="9">
    <location>
        <begin position="20"/>
        <end position="48"/>
    </location>
</feature>
<comment type="pathway">
    <text evidence="2">Lipid metabolism; sphingolipid metabolism.</text>
</comment>
<dbReference type="CDD" id="cd00761">
    <property type="entry name" value="Glyco_tranf_GTA_type"/>
    <property type="match status" value="1"/>
</dbReference>
<evidence type="ECO:0000313" key="11">
    <source>
        <dbReference type="Proteomes" id="UP000319143"/>
    </source>
</evidence>
<gene>
    <name evidence="10" type="ORF">Poly41_58820</name>
</gene>
<keyword evidence="6 9" id="KW-0812">Transmembrane</keyword>
<accession>A0A5C6D819</accession>
<organism evidence="10 11">
    <name type="scientific">Novipirellula artificiosorum</name>
    <dbReference type="NCBI Taxonomy" id="2528016"/>
    <lineage>
        <taxon>Bacteria</taxon>
        <taxon>Pseudomonadati</taxon>
        <taxon>Planctomycetota</taxon>
        <taxon>Planctomycetia</taxon>
        <taxon>Pirellulales</taxon>
        <taxon>Pirellulaceae</taxon>
        <taxon>Novipirellula</taxon>
    </lineage>
</organism>
<feature type="transmembrane region" description="Helical" evidence="9">
    <location>
        <begin position="296"/>
        <end position="317"/>
    </location>
</feature>
<dbReference type="InterPro" id="IPR029044">
    <property type="entry name" value="Nucleotide-diphossugar_trans"/>
</dbReference>
<dbReference type="GO" id="GO:0008120">
    <property type="term" value="F:ceramide glucosyltransferase activity"/>
    <property type="evidence" value="ECO:0007669"/>
    <property type="project" value="TreeGrafter"/>
</dbReference>
<keyword evidence="8 9" id="KW-0472">Membrane</keyword>
<feature type="transmembrane region" description="Helical" evidence="9">
    <location>
        <begin position="329"/>
        <end position="350"/>
    </location>
</feature>
<evidence type="ECO:0000313" key="10">
    <source>
        <dbReference type="EMBL" id="TWU31994.1"/>
    </source>
</evidence>
<protein>
    <submittedName>
        <fullName evidence="10">N-glycosyltransferase</fullName>
    </submittedName>
</protein>
<evidence type="ECO:0000256" key="7">
    <source>
        <dbReference type="ARBA" id="ARBA00022989"/>
    </source>
</evidence>
<comment type="subcellular location">
    <subcellularLocation>
        <location evidence="1">Membrane</location>
        <topology evidence="1">Multi-pass membrane protein</topology>
    </subcellularLocation>
</comment>
<dbReference type="PANTHER" id="PTHR12726:SF0">
    <property type="entry name" value="CERAMIDE GLUCOSYLTRANSFERASE"/>
    <property type="match status" value="1"/>
</dbReference>
<dbReference type="GO" id="GO:0016020">
    <property type="term" value="C:membrane"/>
    <property type="evidence" value="ECO:0007669"/>
    <property type="project" value="UniProtKB-SubCell"/>
</dbReference>
<dbReference type="Gene3D" id="3.90.550.10">
    <property type="entry name" value="Spore Coat Polysaccharide Biosynthesis Protein SpsA, Chain A"/>
    <property type="match status" value="1"/>
</dbReference>
<evidence type="ECO:0000256" key="5">
    <source>
        <dbReference type="ARBA" id="ARBA00022679"/>
    </source>
</evidence>
<dbReference type="GO" id="GO:0006679">
    <property type="term" value="P:glucosylceramide biosynthetic process"/>
    <property type="evidence" value="ECO:0007669"/>
    <property type="project" value="TreeGrafter"/>
</dbReference>
<evidence type="ECO:0000256" key="6">
    <source>
        <dbReference type="ARBA" id="ARBA00022692"/>
    </source>
</evidence>
<evidence type="ECO:0000256" key="3">
    <source>
        <dbReference type="ARBA" id="ARBA00004991"/>
    </source>
</evidence>
<comment type="caution">
    <text evidence="10">The sequence shown here is derived from an EMBL/GenBank/DDBJ whole genome shotgun (WGS) entry which is preliminary data.</text>
</comment>
<reference evidence="10 11" key="1">
    <citation type="submission" date="2019-02" db="EMBL/GenBank/DDBJ databases">
        <title>Deep-cultivation of Planctomycetes and their phenomic and genomic characterization uncovers novel biology.</title>
        <authorList>
            <person name="Wiegand S."/>
            <person name="Jogler M."/>
            <person name="Boedeker C."/>
            <person name="Pinto D."/>
            <person name="Vollmers J."/>
            <person name="Rivas-Marin E."/>
            <person name="Kohn T."/>
            <person name="Peeters S.H."/>
            <person name="Heuer A."/>
            <person name="Rast P."/>
            <person name="Oberbeckmann S."/>
            <person name="Bunk B."/>
            <person name="Jeske O."/>
            <person name="Meyerdierks A."/>
            <person name="Storesund J.E."/>
            <person name="Kallscheuer N."/>
            <person name="Luecker S."/>
            <person name="Lage O.M."/>
            <person name="Pohl T."/>
            <person name="Merkel B.J."/>
            <person name="Hornburger P."/>
            <person name="Mueller R.-W."/>
            <person name="Bruemmer F."/>
            <person name="Labrenz M."/>
            <person name="Spormann A.M."/>
            <person name="Op Den Camp H."/>
            <person name="Overmann J."/>
            <person name="Amann R."/>
            <person name="Jetten M.S.M."/>
            <person name="Mascher T."/>
            <person name="Medema M.H."/>
            <person name="Devos D.P."/>
            <person name="Kaster A.-K."/>
            <person name="Ovreas L."/>
            <person name="Rohde M."/>
            <person name="Galperin M.Y."/>
            <person name="Jogler C."/>
        </authorList>
    </citation>
    <scope>NUCLEOTIDE SEQUENCE [LARGE SCALE GENOMIC DNA]</scope>
    <source>
        <strain evidence="10 11">Poly41</strain>
    </source>
</reference>
<comment type="pathway">
    <text evidence="3">Sphingolipid metabolism.</text>
</comment>
<dbReference type="Proteomes" id="UP000319143">
    <property type="component" value="Unassembled WGS sequence"/>
</dbReference>
<evidence type="ECO:0000256" key="2">
    <source>
        <dbReference type="ARBA" id="ARBA00004760"/>
    </source>
</evidence>
<evidence type="ECO:0000256" key="8">
    <source>
        <dbReference type="ARBA" id="ARBA00023136"/>
    </source>
</evidence>